<dbReference type="Proteomes" id="UP001265746">
    <property type="component" value="Unassembled WGS sequence"/>
</dbReference>
<keyword evidence="6" id="KW-0843">Virulence</keyword>
<dbReference type="PANTHER" id="PTHR33365:SF4">
    <property type="entry name" value="CYCLOCHLOROTINE BIOSYNTHESIS PROTEIN O"/>
    <property type="match status" value="1"/>
</dbReference>
<sequence>MSPFRKITPTWLQNESDRYDAVESQSDDDGKTIDEVSTLRETALRKDLQFYRRSFYATLVSVALLLLFLLFHLQSFSQPLVRYQSLEWSGLLGEDFNGFVPNGIGQPLKPTYFGPDHPYYMPEDLFENFNKTIAFIDNLKAMHNGSSVLADKDHPNIKRIKPDGNVTELEPFWPWEDRGDGRKIYALRGFHQMHCIFVISEEFAYQYNNDSKWTSAHVAHCINTLRDNVMCTADAQPLGFANGYKNGHATDDQAMMCRDWTALRVWANDPVRGIRVKDASPPGSKNDLIVDIQPFPELNELELKGLA</sequence>
<comment type="similarity">
    <text evidence="9">Belongs to the ustYa family.</text>
</comment>
<dbReference type="PANTHER" id="PTHR33365">
    <property type="entry name" value="YALI0B05434P"/>
    <property type="match status" value="1"/>
</dbReference>
<proteinExistence type="inferred from homology"/>
<evidence type="ECO:0000256" key="2">
    <source>
        <dbReference type="ARBA" id="ARBA00004685"/>
    </source>
</evidence>
<keyword evidence="4 10" id="KW-1133">Transmembrane helix</keyword>
<evidence type="ECO:0000256" key="4">
    <source>
        <dbReference type="ARBA" id="ARBA00022989"/>
    </source>
</evidence>
<dbReference type="AlphaFoldDB" id="A0AAD9S1Y7"/>
<protein>
    <submittedName>
        <fullName evidence="11">Uncharacterized protein</fullName>
    </submittedName>
</protein>
<accession>A0AAD9S1Y7</accession>
<dbReference type="GO" id="GO:0043386">
    <property type="term" value="P:mycotoxin biosynthetic process"/>
    <property type="evidence" value="ECO:0007669"/>
    <property type="project" value="InterPro"/>
</dbReference>
<gene>
    <name evidence="11" type="ORF">N8I77_013567</name>
</gene>
<keyword evidence="8" id="KW-0325">Glycoprotein</keyword>
<name>A0AAD9S1Y7_PHOAM</name>
<evidence type="ECO:0000256" key="9">
    <source>
        <dbReference type="ARBA" id="ARBA00035112"/>
    </source>
</evidence>
<keyword evidence="7 10" id="KW-0472">Membrane</keyword>
<evidence type="ECO:0000256" key="8">
    <source>
        <dbReference type="ARBA" id="ARBA00023180"/>
    </source>
</evidence>
<dbReference type="InterPro" id="IPR021765">
    <property type="entry name" value="UstYa-like"/>
</dbReference>
<keyword evidence="5" id="KW-0560">Oxidoreductase</keyword>
<evidence type="ECO:0000313" key="12">
    <source>
        <dbReference type="Proteomes" id="UP001265746"/>
    </source>
</evidence>
<dbReference type="GO" id="GO:0016491">
    <property type="term" value="F:oxidoreductase activity"/>
    <property type="evidence" value="ECO:0007669"/>
    <property type="project" value="UniProtKB-KW"/>
</dbReference>
<evidence type="ECO:0000256" key="1">
    <source>
        <dbReference type="ARBA" id="ARBA00004167"/>
    </source>
</evidence>
<dbReference type="EMBL" id="JAUJFL010000012">
    <property type="protein sequence ID" value="KAK2596059.1"/>
    <property type="molecule type" value="Genomic_DNA"/>
</dbReference>
<evidence type="ECO:0000313" key="11">
    <source>
        <dbReference type="EMBL" id="KAK2596059.1"/>
    </source>
</evidence>
<evidence type="ECO:0000256" key="6">
    <source>
        <dbReference type="ARBA" id="ARBA00023026"/>
    </source>
</evidence>
<evidence type="ECO:0000256" key="7">
    <source>
        <dbReference type="ARBA" id="ARBA00023136"/>
    </source>
</evidence>
<comment type="subcellular location">
    <subcellularLocation>
        <location evidence="1">Membrane</location>
        <topology evidence="1">Single-pass membrane protein</topology>
    </subcellularLocation>
</comment>
<keyword evidence="3 10" id="KW-0812">Transmembrane</keyword>
<evidence type="ECO:0000256" key="3">
    <source>
        <dbReference type="ARBA" id="ARBA00022692"/>
    </source>
</evidence>
<evidence type="ECO:0000256" key="5">
    <source>
        <dbReference type="ARBA" id="ARBA00023002"/>
    </source>
</evidence>
<dbReference type="Pfam" id="PF11807">
    <property type="entry name" value="UstYa"/>
    <property type="match status" value="1"/>
</dbReference>
<comment type="pathway">
    <text evidence="2">Mycotoxin biosynthesis.</text>
</comment>
<evidence type="ECO:0000256" key="10">
    <source>
        <dbReference type="SAM" id="Phobius"/>
    </source>
</evidence>
<keyword evidence="12" id="KW-1185">Reference proteome</keyword>
<reference evidence="11" key="1">
    <citation type="submission" date="2023-06" db="EMBL/GenBank/DDBJ databases">
        <authorList>
            <person name="Noh H."/>
        </authorList>
    </citation>
    <scope>NUCLEOTIDE SEQUENCE</scope>
    <source>
        <strain evidence="11">DUCC20226</strain>
    </source>
</reference>
<comment type="caution">
    <text evidence="11">The sequence shown here is derived from an EMBL/GenBank/DDBJ whole genome shotgun (WGS) entry which is preliminary data.</text>
</comment>
<organism evidence="11 12">
    <name type="scientific">Phomopsis amygdali</name>
    <name type="common">Fusicoccum amygdali</name>
    <dbReference type="NCBI Taxonomy" id="1214568"/>
    <lineage>
        <taxon>Eukaryota</taxon>
        <taxon>Fungi</taxon>
        <taxon>Dikarya</taxon>
        <taxon>Ascomycota</taxon>
        <taxon>Pezizomycotina</taxon>
        <taxon>Sordariomycetes</taxon>
        <taxon>Sordariomycetidae</taxon>
        <taxon>Diaporthales</taxon>
        <taxon>Diaporthaceae</taxon>
        <taxon>Diaporthe</taxon>
    </lineage>
</organism>
<dbReference type="GO" id="GO:0016020">
    <property type="term" value="C:membrane"/>
    <property type="evidence" value="ECO:0007669"/>
    <property type="project" value="UniProtKB-SubCell"/>
</dbReference>
<feature type="transmembrane region" description="Helical" evidence="10">
    <location>
        <begin position="55"/>
        <end position="73"/>
    </location>
</feature>